<gene>
    <name evidence="8" type="ORF">EK417_09315</name>
</gene>
<feature type="transmembrane region" description="Helical" evidence="6">
    <location>
        <begin position="66"/>
        <end position="84"/>
    </location>
</feature>
<evidence type="ECO:0000259" key="7">
    <source>
        <dbReference type="Pfam" id="PF00892"/>
    </source>
</evidence>
<evidence type="ECO:0000256" key="1">
    <source>
        <dbReference type="ARBA" id="ARBA00004651"/>
    </source>
</evidence>
<evidence type="ECO:0000256" key="6">
    <source>
        <dbReference type="SAM" id="Phobius"/>
    </source>
</evidence>
<keyword evidence="5 6" id="KW-0472">Membrane</keyword>
<evidence type="ECO:0000313" key="9">
    <source>
        <dbReference type="Proteomes" id="UP000306038"/>
    </source>
</evidence>
<keyword evidence="9" id="KW-1185">Reference proteome</keyword>
<dbReference type="Proteomes" id="UP000306038">
    <property type="component" value="Unassembled WGS sequence"/>
</dbReference>
<accession>A0ABY2R8G9</accession>
<feature type="transmembrane region" description="Helical" evidence="6">
    <location>
        <begin position="96"/>
        <end position="113"/>
    </location>
</feature>
<evidence type="ECO:0000256" key="5">
    <source>
        <dbReference type="ARBA" id="ARBA00023136"/>
    </source>
</evidence>
<feature type="transmembrane region" description="Helical" evidence="6">
    <location>
        <begin position="120"/>
        <end position="138"/>
    </location>
</feature>
<feature type="transmembrane region" description="Helical" evidence="6">
    <location>
        <begin position="207"/>
        <end position="227"/>
    </location>
</feature>
<feature type="transmembrane region" description="Helical" evidence="6">
    <location>
        <begin position="37"/>
        <end position="54"/>
    </location>
</feature>
<dbReference type="RefSeq" id="WP_136522018.1">
    <property type="nucleotide sequence ID" value="NZ_SDLV01000017.1"/>
</dbReference>
<comment type="subcellular location">
    <subcellularLocation>
        <location evidence="1">Cell membrane</location>
        <topology evidence="1">Multi-pass membrane protein</topology>
    </subcellularLocation>
</comment>
<proteinExistence type="predicted"/>
<dbReference type="Pfam" id="PF00892">
    <property type="entry name" value="EamA"/>
    <property type="match status" value="2"/>
</dbReference>
<sequence>MSKKNTFILLLILGVAFWGISFPVTKFSIGSFSQSTFLFYRFAVAALAITLIFFKNLRSISLSSVKAGVTLALPLAFGIHFQTLGLVKHTSASECSFIAGMSVVLVPLLKLVLYKTKIDLKTWLAGFVALSGLFVISITKEITFSTANLYVLTGTLGFAFYLIKVEYLARERNIVSSLIPMFWTVAFIMLVISLFDSTANWFPVKNEFWLGIIYCGLFSTAYVYSVSNISQNYISAEKVALIYLFEPVFAAIASFFIMNEGFSLRLVVGGSLILAATVLLEIKFRKIDLE</sequence>
<dbReference type="SUPFAM" id="SSF103481">
    <property type="entry name" value="Multidrug resistance efflux transporter EmrE"/>
    <property type="match status" value="2"/>
</dbReference>
<evidence type="ECO:0000256" key="2">
    <source>
        <dbReference type="ARBA" id="ARBA00022475"/>
    </source>
</evidence>
<keyword evidence="2" id="KW-1003">Cell membrane</keyword>
<evidence type="ECO:0000313" key="8">
    <source>
        <dbReference type="EMBL" id="THV60574.1"/>
    </source>
</evidence>
<keyword evidence="3 6" id="KW-0812">Transmembrane</keyword>
<feature type="transmembrane region" description="Helical" evidence="6">
    <location>
        <begin position="144"/>
        <end position="163"/>
    </location>
</feature>
<feature type="transmembrane region" description="Helical" evidence="6">
    <location>
        <begin position="239"/>
        <end position="258"/>
    </location>
</feature>
<feature type="domain" description="EamA" evidence="7">
    <location>
        <begin position="8"/>
        <end position="137"/>
    </location>
</feature>
<comment type="caution">
    <text evidence="8">The sequence shown here is derived from an EMBL/GenBank/DDBJ whole genome shotgun (WGS) entry which is preliminary data.</text>
</comment>
<dbReference type="PANTHER" id="PTHR42920:SF5">
    <property type="entry name" value="EAMA DOMAIN-CONTAINING PROTEIN"/>
    <property type="match status" value="1"/>
</dbReference>
<evidence type="ECO:0000256" key="4">
    <source>
        <dbReference type="ARBA" id="ARBA00022989"/>
    </source>
</evidence>
<name>A0ABY2R8G9_9FLAO</name>
<dbReference type="PANTHER" id="PTHR42920">
    <property type="entry name" value="OS03G0707200 PROTEIN-RELATED"/>
    <property type="match status" value="1"/>
</dbReference>
<keyword evidence="4 6" id="KW-1133">Transmembrane helix</keyword>
<protein>
    <submittedName>
        <fullName evidence="8">DMT family transporter</fullName>
    </submittedName>
</protein>
<dbReference type="InterPro" id="IPR037185">
    <property type="entry name" value="EmrE-like"/>
</dbReference>
<feature type="transmembrane region" description="Helical" evidence="6">
    <location>
        <begin position="175"/>
        <end position="195"/>
    </location>
</feature>
<dbReference type="InterPro" id="IPR051258">
    <property type="entry name" value="Diverse_Substrate_Transporter"/>
</dbReference>
<feature type="domain" description="EamA" evidence="7">
    <location>
        <begin position="147"/>
        <end position="280"/>
    </location>
</feature>
<reference evidence="8 9" key="1">
    <citation type="submission" date="2019-01" db="EMBL/GenBank/DDBJ databases">
        <authorList>
            <person name="B I."/>
            <person name="Ch S."/>
            <person name="Ch V.R."/>
        </authorList>
    </citation>
    <scope>NUCLEOTIDE SEQUENCE [LARGE SCALE GENOMIC DNA]</scope>
    <source>
        <strain evidence="8 9">JC507</strain>
    </source>
</reference>
<evidence type="ECO:0000256" key="3">
    <source>
        <dbReference type="ARBA" id="ARBA00022692"/>
    </source>
</evidence>
<dbReference type="EMBL" id="SDLV01000017">
    <property type="protein sequence ID" value="THV60574.1"/>
    <property type="molecule type" value="Genomic_DNA"/>
</dbReference>
<dbReference type="InterPro" id="IPR000620">
    <property type="entry name" value="EamA_dom"/>
</dbReference>
<organism evidence="8 9">
    <name type="scientific">Chryseobacterium candidae</name>
    <dbReference type="NCBI Taxonomy" id="1978493"/>
    <lineage>
        <taxon>Bacteria</taxon>
        <taxon>Pseudomonadati</taxon>
        <taxon>Bacteroidota</taxon>
        <taxon>Flavobacteriia</taxon>
        <taxon>Flavobacteriales</taxon>
        <taxon>Weeksellaceae</taxon>
        <taxon>Chryseobacterium group</taxon>
        <taxon>Chryseobacterium</taxon>
    </lineage>
</organism>
<feature type="transmembrane region" description="Helical" evidence="6">
    <location>
        <begin position="264"/>
        <end position="282"/>
    </location>
</feature>